<accession>A0ABD1ZAQ6</accession>
<comment type="caution">
    <text evidence="2">The sequence shown here is derived from an EMBL/GenBank/DDBJ whole genome shotgun (WGS) entry which is preliminary data.</text>
</comment>
<protein>
    <submittedName>
        <fullName evidence="2">Uncharacterized protein</fullName>
    </submittedName>
</protein>
<dbReference type="SUPFAM" id="SSF158622">
    <property type="entry name" value="YheA/YmcA-like"/>
    <property type="match status" value="1"/>
</dbReference>
<evidence type="ECO:0000313" key="3">
    <source>
        <dbReference type="Proteomes" id="UP001605036"/>
    </source>
</evidence>
<organism evidence="2 3">
    <name type="scientific">Riccia fluitans</name>
    <dbReference type="NCBI Taxonomy" id="41844"/>
    <lineage>
        <taxon>Eukaryota</taxon>
        <taxon>Viridiplantae</taxon>
        <taxon>Streptophyta</taxon>
        <taxon>Embryophyta</taxon>
        <taxon>Marchantiophyta</taxon>
        <taxon>Marchantiopsida</taxon>
        <taxon>Marchantiidae</taxon>
        <taxon>Marchantiales</taxon>
        <taxon>Ricciaceae</taxon>
        <taxon>Riccia</taxon>
    </lineage>
</organism>
<proteinExistence type="predicted"/>
<gene>
    <name evidence="2" type="ORF">R1flu_012363</name>
</gene>
<keyword evidence="1" id="KW-0175">Coiled coil</keyword>
<evidence type="ECO:0000256" key="1">
    <source>
        <dbReference type="SAM" id="Coils"/>
    </source>
</evidence>
<feature type="coiled-coil region" evidence="1">
    <location>
        <begin position="47"/>
        <end position="81"/>
    </location>
</feature>
<sequence length="233" mass="26569">MQWQDIAPRFGFSLTHSQLRSKGWVVDGFKKFSLEGHPDGYALDKQAAHNNGEALELKRELEAKQEELKRLQEADKKIRQILKVARRKGKELEDELKTMPIVLDCYRGEALLQKLCDVNTALNLHLRPWDGLFVDCFASVLLSIPWVANLLKSLAEKRFVTLWTTRHMTLESLQSPKSYKTDTAHKVLAPLFALSKIWKCDHLSSSTQGTTKVDHACVPPPELPRNSSLWLVV</sequence>
<dbReference type="EMBL" id="JBHFFA010000002">
    <property type="protein sequence ID" value="KAL2644776.1"/>
    <property type="molecule type" value="Genomic_DNA"/>
</dbReference>
<reference evidence="2 3" key="1">
    <citation type="submission" date="2024-09" db="EMBL/GenBank/DDBJ databases">
        <title>Chromosome-scale assembly of Riccia fluitans.</title>
        <authorList>
            <person name="Paukszto L."/>
            <person name="Sawicki J."/>
            <person name="Karawczyk K."/>
            <person name="Piernik-Szablinska J."/>
            <person name="Szczecinska M."/>
            <person name="Mazdziarz M."/>
        </authorList>
    </citation>
    <scope>NUCLEOTIDE SEQUENCE [LARGE SCALE GENOMIC DNA]</scope>
    <source>
        <strain evidence="2">Rf_01</strain>
        <tissue evidence="2">Aerial parts of the thallus</tissue>
    </source>
</reference>
<keyword evidence="3" id="KW-1185">Reference proteome</keyword>
<dbReference type="InterPro" id="IPR023378">
    <property type="entry name" value="YheA/YmcA-like_dom_sf"/>
</dbReference>
<name>A0ABD1ZAQ6_9MARC</name>
<dbReference type="AlphaFoldDB" id="A0ABD1ZAQ6"/>
<dbReference type="Proteomes" id="UP001605036">
    <property type="component" value="Unassembled WGS sequence"/>
</dbReference>
<evidence type="ECO:0000313" key="2">
    <source>
        <dbReference type="EMBL" id="KAL2644776.1"/>
    </source>
</evidence>